<dbReference type="RefSeq" id="XP_033583758.1">
    <property type="nucleotide sequence ID" value="XM_033724065.1"/>
</dbReference>
<keyword evidence="3" id="KW-1185">Reference proteome</keyword>
<dbReference type="Pfam" id="PF01636">
    <property type="entry name" value="APH"/>
    <property type="match status" value="1"/>
</dbReference>
<protein>
    <recommendedName>
        <fullName evidence="1">Aminoglycoside phosphotransferase domain-containing protein</fullName>
    </recommendedName>
</protein>
<sequence>MTAAGFRWNVFSSLPEGMTLRSRAEAALEGTNWDALLEYASKLRDGTECKLLPDIGMGANNMVRVIEFNYGKRWAARVLYDEEVAFLNFIRESSNVPVPMTYAHETADTVGVHAPFILMECVEGNVGTDIRAKDAFFDSIADVHVELSTVLLPKIGCVVGKNEDGTYIQGPIWQLDAPPTTTIPGIGGPFDMAIEFFQAWSKNTPFGNGNHIPHLLAMGGLVAQMPASIEAFRAAIIELAGKISVCDKGSFPIWHNDCGNNNIIMDDNFRVLGVVDWEMAYAAPWEVFGDYPLFVGGIPRAMDAPWVWDEQGNPLDERSKLCAKHEKQYLAAVIRAEEKRGLTLENHMHLLSAALQDTKRHALAKAMWLFEGGKQGFYHLVTEELAQSLLKDHEVSDVKEDVTTASSSGTSPSTI</sequence>
<evidence type="ECO:0000313" key="2">
    <source>
        <dbReference type="EMBL" id="KAF2816794.1"/>
    </source>
</evidence>
<accession>A0A6A6Z927</accession>
<gene>
    <name evidence="2 4" type="ORF">BDZ99DRAFT_504780</name>
</gene>
<proteinExistence type="predicted"/>
<dbReference type="Proteomes" id="UP000504636">
    <property type="component" value="Unplaced"/>
</dbReference>
<evidence type="ECO:0000259" key="1">
    <source>
        <dbReference type="Pfam" id="PF01636"/>
    </source>
</evidence>
<evidence type="ECO:0000313" key="3">
    <source>
        <dbReference type="Proteomes" id="UP000504636"/>
    </source>
</evidence>
<dbReference type="SUPFAM" id="SSF56112">
    <property type="entry name" value="Protein kinase-like (PK-like)"/>
    <property type="match status" value="1"/>
</dbReference>
<dbReference type="PANTHER" id="PTHR21310:SF37">
    <property type="entry name" value="AMINOGLYCOSIDE PHOSPHOTRANSFERASE DOMAIN-CONTAINING PROTEIN"/>
    <property type="match status" value="1"/>
</dbReference>
<dbReference type="InterPro" id="IPR011009">
    <property type="entry name" value="Kinase-like_dom_sf"/>
</dbReference>
<dbReference type="AlphaFoldDB" id="A0A6A6Z927"/>
<dbReference type="PANTHER" id="PTHR21310">
    <property type="entry name" value="AMINOGLYCOSIDE PHOSPHOTRANSFERASE-RELATED-RELATED"/>
    <property type="match status" value="1"/>
</dbReference>
<organism evidence="2">
    <name type="scientific">Mytilinidion resinicola</name>
    <dbReference type="NCBI Taxonomy" id="574789"/>
    <lineage>
        <taxon>Eukaryota</taxon>
        <taxon>Fungi</taxon>
        <taxon>Dikarya</taxon>
        <taxon>Ascomycota</taxon>
        <taxon>Pezizomycotina</taxon>
        <taxon>Dothideomycetes</taxon>
        <taxon>Pleosporomycetidae</taxon>
        <taxon>Mytilinidiales</taxon>
        <taxon>Mytilinidiaceae</taxon>
        <taxon>Mytilinidion</taxon>
    </lineage>
</organism>
<dbReference type="Gene3D" id="3.90.1200.10">
    <property type="match status" value="1"/>
</dbReference>
<reference evidence="4" key="2">
    <citation type="submission" date="2020-04" db="EMBL/GenBank/DDBJ databases">
        <authorList>
            <consortium name="NCBI Genome Project"/>
        </authorList>
    </citation>
    <scope>NUCLEOTIDE SEQUENCE</scope>
    <source>
        <strain evidence="4">CBS 304.34</strain>
    </source>
</reference>
<dbReference type="EMBL" id="MU003692">
    <property type="protein sequence ID" value="KAF2816794.1"/>
    <property type="molecule type" value="Genomic_DNA"/>
</dbReference>
<dbReference type="OrthoDB" id="10003767at2759"/>
<reference evidence="2 4" key="1">
    <citation type="journal article" date="2020" name="Stud. Mycol.">
        <title>101 Dothideomycetes genomes: a test case for predicting lifestyles and emergence of pathogens.</title>
        <authorList>
            <person name="Haridas S."/>
            <person name="Albert R."/>
            <person name="Binder M."/>
            <person name="Bloem J."/>
            <person name="Labutti K."/>
            <person name="Salamov A."/>
            <person name="Andreopoulos B."/>
            <person name="Baker S."/>
            <person name="Barry K."/>
            <person name="Bills G."/>
            <person name="Bluhm B."/>
            <person name="Cannon C."/>
            <person name="Castanera R."/>
            <person name="Culley D."/>
            <person name="Daum C."/>
            <person name="Ezra D."/>
            <person name="Gonzalez J."/>
            <person name="Henrissat B."/>
            <person name="Kuo A."/>
            <person name="Liang C."/>
            <person name="Lipzen A."/>
            <person name="Lutzoni F."/>
            <person name="Magnuson J."/>
            <person name="Mondo S."/>
            <person name="Nolan M."/>
            <person name="Ohm R."/>
            <person name="Pangilinan J."/>
            <person name="Park H.-J."/>
            <person name="Ramirez L."/>
            <person name="Alfaro M."/>
            <person name="Sun H."/>
            <person name="Tritt A."/>
            <person name="Yoshinaga Y."/>
            <person name="Zwiers L.-H."/>
            <person name="Turgeon B."/>
            <person name="Goodwin S."/>
            <person name="Spatafora J."/>
            <person name="Crous P."/>
            <person name="Grigoriev I."/>
        </authorList>
    </citation>
    <scope>NUCLEOTIDE SEQUENCE</scope>
    <source>
        <strain evidence="2 4">CBS 304.34</strain>
    </source>
</reference>
<evidence type="ECO:0000313" key="4">
    <source>
        <dbReference type="RefSeq" id="XP_033583758.1"/>
    </source>
</evidence>
<dbReference type="InterPro" id="IPR051678">
    <property type="entry name" value="AGP_Transferase"/>
</dbReference>
<reference evidence="4" key="3">
    <citation type="submission" date="2025-04" db="UniProtKB">
        <authorList>
            <consortium name="RefSeq"/>
        </authorList>
    </citation>
    <scope>IDENTIFICATION</scope>
    <source>
        <strain evidence="4">CBS 304.34</strain>
    </source>
</reference>
<dbReference type="InterPro" id="IPR002575">
    <property type="entry name" value="Aminoglycoside_PTrfase"/>
</dbReference>
<feature type="domain" description="Aminoglycoside phosphotransferase" evidence="1">
    <location>
        <begin position="80"/>
        <end position="284"/>
    </location>
</feature>
<name>A0A6A6Z927_9PEZI</name>
<dbReference type="GeneID" id="54464958"/>